<dbReference type="Pfam" id="PF00642">
    <property type="entry name" value="zf-CCCH"/>
    <property type="match status" value="1"/>
</dbReference>
<dbReference type="PROSITE" id="PS50103">
    <property type="entry name" value="ZF_C3H1"/>
    <property type="match status" value="2"/>
</dbReference>
<dbReference type="SUPFAM" id="SSF90229">
    <property type="entry name" value="CCCH zinc finger"/>
    <property type="match status" value="1"/>
</dbReference>
<name>A0A8D0GNU8_SPHPU</name>
<evidence type="ECO:0000256" key="3">
    <source>
        <dbReference type="ARBA" id="ARBA00022833"/>
    </source>
</evidence>
<evidence type="ECO:0000313" key="7">
    <source>
        <dbReference type="Proteomes" id="UP000694392"/>
    </source>
</evidence>
<dbReference type="PANTHER" id="PTHR46156">
    <property type="entry name" value="CCCH ZINGC FINGER"/>
    <property type="match status" value="1"/>
</dbReference>
<reference evidence="6" key="2">
    <citation type="submission" date="2025-09" db="UniProtKB">
        <authorList>
            <consortium name="Ensembl"/>
        </authorList>
    </citation>
    <scope>IDENTIFICATION</scope>
</reference>
<keyword evidence="1 4" id="KW-0479">Metal-binding</keyword>
<keyword evidence="3 4" id="KW-0862">Zinc</keyword>
<evidence type="ECO:0000256" key="2">
    <source>
        <dbReference type="ARBA" id="ARBA00022771"/>
    </source>
</evidence>
<protein>
    <recommendedName>
        <fullName evidence="5">C3H1-type domain-containing protein</fullName>
    </recommendedName>
</protein>
<keyword evidence="2 4" id="KW-0863">Zinc-finger</keyword>
<dbReference type="SMART" id="SM00356">
    <property type="entry name" value="ZnF_C3H1"/>
    <property type="match status" value="2"/>
</dbReference>
<dbReference type="PANTHER" id="PTHR46156:SF1">
    <property type="entry name" value="ZINC FINGER CCCH DOMAIN-CONTAINING PROTEIN 3"/>
    <property type="match status" value="1"/>
</dbReference>
<feature type="domain" description="C3H1-type" evidence="5">
    <location>
        <begin position="26"/>
        <end position="49"/>
    </location>
</feature>
<dbReference type="Gene3D" id="3.30.1370.210">
    <property type="match status" value="1"/>
</dbReference>
<keyword evidence="7" id="KW-1185">Reference proteome</keyword>
<evidence type="ECO:0000256" key="4">
    <source>
        <dbReference type="PROSITE-ProRule" id="PRU00723"/>
    </source>
</evidence>
<dbReference type="AlphaFoldDB" id="A0A8D0GNU8"/>
<evidence type="ECO:0000259" key="5">
    <source>
        <dbReference type="PROSITE" id="PS50103"/>
    </source>
</evidence>
<proteinExistence type="predicted"/>
<evidence type="ECO:0000256" key="1">
    <source>
        <dbReference type="ARBA" id="ARBA00022723"/>
    </source>
</evidence>
<dbReference type="Proteomes" id="UP000694392">
    <property type="component" value="Unplaced"/>
</dbReference>
<dbReference type="Ensembl" id="ENSSPUT00000008112.1">
    <property type="protein sequence ID" value="ENSSPUP00000007617.1"/>
    <property type="gene ID" value="ENSSPUG00000005888.1"/>
</dbReference>
<evidence type="ECO:0000313" key="6">
    <source>
        <dbReference type="Ensembl" id="ENSSPUP00000007617.1"/>
    </source>
</evidence>
<feature type="zinc finger region" description="C3H1-type" evidence="4">
    <location>
        <begin position="26"/>
        <end position="49"/>
    </location>
</feature>
<organism evidence="6 7">
    <name type="scientific">Sphenodon punctatus</name>
    <name type="common">Tuatara</name>
    <name type="synonym">Hatteria punctata</name>
    <dbReference type="NCBI Taxonomy" id="8508"/>
    <lineage>
        <taxon>Eukaryota</taxon>
        <taxon>Metazoa</taxon>
        <taxon>Chordata</taxon>
        <taxon>Craniata</taxon>
        <taxon>Vertebrata</taxon>
        <taxon>Euteleostomi</taxon>
        <taxon>Lepidosauria</taxon>
        <taxon>Sphenodontia</taxon>
        <taxon>Sphenodontidae</taxon>
        <taxon>Sphenodon</taxon>
    </lineage>
</organism>
<dbReference type="InterPro" id="IPR036855">
    <property type="entry name" value="Znf_CCCH_sf"/>
</dbReference>
<reference evidence="6" key="1">
    <citation type="submission" date="2025-08" db="UniProtKB">
        <authorList>
            <consortium name="Ensembl"/>
        </authorList>
    </citation>
    <scope>IDENTIFICATION</scope>
</reference>
<sequence>MYYNRFGKCNRGENCPYIHDQEKVAVCTRFLRGTCKKTDGTCPFSHKVTKEKVGMVL</sequence>
<feature type="zinc finger region" description="C3H1-type" evidence="4">
    <location>
        <begin position="1"/>
        <end position="22"/>
    </location>
</feature>
<dbReference type="GO" id="GO:0005634">
    <property type="term" value="C:nucleus"/>
    <property type="evidence" value="ECO:0007669"/>
    <property type="project" value="TreeGrafter"/>
</dbReference>
<dbReference type="InterPro" id="IPR000571">
    <property type="entry name" value="Znf_CCCH"/>
</dbReference>
<dbReference type="GeneTree" id="ENSGT00940000161068"/>
<feature type="domain" description="C3H1-type" evidence="5">
    <location>
        <begin position="1"/>
        <end position="22"/>
    </location>
</feature>
<dbReference type="GO" id="GO:0008270">
    <property type="term" value="F:zinc ion binding"/>
    <property type="evidence" value="ECO:0007669"/>
    <property type="project" value="UniProtKB-KW"/>
</dbReference>
<accession>A0A8D0GNU8</accession>